<evidence type="ECO:0000313" key="2">
    <source>
        <dbReference type="EMBL" id="VYU61992.1"/>
    </source>
</evidence>
<feature type="signal peptide" evidence="1">
    <location>
        <begin position="1"/>
        <end position="22"/>
    </location>
</feature>
<dbReference type="AlphaFoldDB" id="A0A6N3GC24"/>
<protein>
    <recommendedName>
        <fullName evidence="3">Dockerin domain-containing protein</fullName>
    </recommendedName>
</protein>
<dbReference type="InterPro" id="IPR018247">
    <property type="entry name" value="EF_Hand_1_Ca_BS"/>
</dbReference>
<dbReference type="InterPro" id="IPR036439">
    <property type="entry name" value="Dockerin_dom_sf"/>
</dbReference>
<keyword evidence="1" id="KW-0732">Signal</keyword>
<dbReference type="EMBL" id="CACRTV010000077">
    <property type="protein sequence ID" value="VYU61992.1"/>
    <property type="molecule type" value="Genomic_DNA"/>
</dbReference>
<organism evidence="2">
    <name type="scientific">Clostridium paraputrificum</name>
    <dbReference type="NCBI Taxonomy" id="29363"/>
    <lineage>
        <taxon>Bacteria</taxon>
        <taxon>Bacillati</taxon>
        <taxon>Bacillota</taxon>
        <taxon>Clostridia</taxon>
        <taxon>Eubacteriales</taxon>
        <taxon>Clostridiaceae</taxon>
        <taxon>Clostridium</taxon>
    </lineage>
</organism>
<dbReference type="PROSITE" id="PS00018">
    <property type="entry name" value="EF_HAND_1"/>
    <property type="match status" value="1"/>
</dbReference>
<proteinExistence type="predicted"/>
<evidence type="ECO:0000256" key="1">
    <source>
        <dbReference type="SAM" id="SignalP"/>
    </source>
</evidence>
<gene>
    <name evidence="2" type="ORF">CPLFYP93_03005</name>
</gene>
<feature type="chain" id="PRO_5039678692" description="Dockerin domain-containing protein" evidence="1">
    <location>
        <begin position="23"/>
        <end position="620"/>
    </location>
</feature>
<name>A0A6N3GC24_9CLOT</name>
<accession>A0A6N3GC24</accession>
<evidence type="ECO:0008006" key="3">
    <source>
        <dbReference type="Google" id="ProtNLM"/>
    </source>
</evidence>
<reference evidence="2" key="1">
    <citation type="submission" date="2019-11" db="EMBL/GenBank/DDBJ databases">
        <authorList>
            <person name="Feng L."/>
        </authorList>
    </citation>
    <scope>NUCLEOTIDE SEQUENCE</scope>
    <source>
        <strain evidence="2">CParaputrificumLFYP93</strain>
    </source>
</reference>
<dbReference type="Gene3D" id="1.10.1330.10">
    <property type="entry name" value="Dockerin domain"/>
    <property type="match status" value="1"/>
</dbReference>
<dbReference type="GO" id="GO:0000272">
    <property type="term" value="P:polysaccharide catabolic process"/>
    <property type="evidence" value="ECO:0007669"/>
    <property type="project" value="InterPro"/>
</dbReference>
<sequence>MKKRKSAFIAFFCALVLSINTAISTGAVSNLNYEKLKSENVVFLTEGQGDTNVGDGTIKNPYRNIKTALSNVEDGGTIKIVGTFNYWRYEEHHTKLPRPLIINKEVTFEGVNENSVFLTRAPIQLASDVTFRNIKMEFWASNELMPGVPDSGLPGEPVDEGVNFRSGRSIYLAGNTLTMDNVDTRIPTVSFQQRYRPYINGGTFLDEGATGPKSVLNVINPNSGTEFAGIYAGDYWKERNYPVELNIMGKVLDKTIHTGGIIEPFRGDVEVNIYKGANSSIIDMNKHNGNVDVNIKENAFLVDADFTGIRNLTIESKAKVSLGNSKEFNIDNITLKRDGLLDLRKVTGNAIVKDDFIGDTTSDPNEDILGGAIFLHDNQILDVMGDVIGITRLNSYSNYEFDKVPLKDNHIYVKAKENTKGDFKIYPGYIQSDYRLEKSINDSRTIWTAIRDKSIFKEFRWNGSENDNIIKPEEDKDYIYPIDFIDENDKIYKPVGEDWNQFTFTLTKPDGTILDDNNYWDFDLGVYLDEVGVVINIYNTSFSGELNLTVSHESGQSITKKVQIGETTKPPVTMVDLAKVAERYNLKKGQPKFDDKYDLNKDDIIDIYDIVIVAKDIEAN</sequence>